<accession>A0AAW2QKW6</accession>
<dbReference type="PANTHER" id="PTHR33437:SF2">
    <property type="entry name" value="OS06G0361200 PROTEIN"/>
    <property type="match status" value="1"/>
</dbReference>
<proteinExistence type="predicted"/>
<dbReference type="EMBL" id="JACGWM010000006">
    <property type="protein sequence ID" value="KAL0368449.1"/>
    <property type="molecule type" value="Genomic_DNA"/>
</dbReference>
<comment type="caution">
    <text evidence="1">The sequence shown here is derived from an EMBL/GenBank/DDBJ whole genome shotgun (WGS) entry which is preliminary data.</text>
</comment>
<organism evidence="1">
    <name type="scientific">Sesamum calycinum</name>
    <dbReference type="NCBI Taxonomy" id="2727403"/>
    <lineage>
        <taxon>Eukaryota</taxon>
        <taxon>Viridiplantae</taxon>
        <taxon>Streptophyta</taxon>
        <taxon>Embryophyta</taxon>
        <taxon>Tracheophyta</taxon>
        <taxon>Spermatophyta</taxon>
        <taxon>Magnoliopsida</taxon>
        <taxon>eudicotyledons</taxon>
        <taxon>Gunneridae</taxon>
        <taxon>Pentapetalae</taxon>
        <taxon>asterids</taxon>
        <taxon>lamiids</taxon>
        <taxon>Lamiales</taxon>
        <taxon>Pedaliaceae</taxon>
        <taxon>Sesamum</taxon>
    </lineage>
</organism>
<evidence type="ECO:0000313" key="1">
    <source>
        <dbReference type="EMBL" id="KAL0368449.1"/>
    </source>
</evidence>
<reference evidence="1" key="2">
    <citation type="journal article" date="2024" name="Plant">
        <title>Genomic evolution and insights into agronomic trait innovations of Sesamum species.</title>
        <authorList>
            <person name="Miao H."/>
            <person name="Wang L."/>
            <person name="Qu L."/>
            <person name="Liu H."/>
            <person name="Sun Y."/>
            <person name="Le M."/>
            <person name="Wang Q."/>
            <person name="Wei S."/>
            <person name="Zheng Y."/>
            <person name="Lin W."/>
            <person name="Duan Y."/>
            <person name="Cao H."/>
            <person name="Xiong S."/>
            <person name="Wang X."/>
            <person name="Wei L."/>
            <person name="Li C."/>
            <person name="Ma Q."/>
            <person name="Ju M."/>
            <person name="Zhao R."/>
            <person name="Li G."/>
            <person name="Mu C."/>
            <person name="Tian Q."/>
            <person name="Mei H."/>
            <person name="Zhang T."/>
            <person name="Gao T."/>
            <person name="Zhang H."/>
        </authorList>
    </citation>
    <scope>NUCLEOTIDE SEQUENCE</scope>
    <source>
        <strain evidence="1">KEN8</strain>
    </source>
</reference>
<evidence type="ECO:0008006" key="2">
    <source>
        <dbReference type="Google" id="ProtNLM"/>
    </source>
</evidence>
<reference evidence="1" key="1">
    <citation type="submission" date="2020-06" db="EMBL/GenBank/DDBJ databases">
        <authorList>
            <person name="Li T."/>
            <person name="Hu X."/>
            <person name="Zhang T."/>
            <person name="Song X."/>
            <person name="Zhang H."/>
            <person name="Dai N."/>
            <person name="Sheng W."/>
            <person name="Hou X."/>
            <person name="Wei L."/>
        </authorList>
    </citation>
    <scope>NUCLEOTIDE SEQUENCE</scope>
    <source>
        <strain evidence="1">KEN8</strain>
        <tissue evidence="1">Leaf</tissue>
    </source>
</reference>
<name>A0AAW2QKW6_9LAMI</name>
<protein>
    <recommendedName>
        <fullName evidence="2">Retrotransposon gag domain-containing protein</fullName>
    </recommendedName>
</protein>
<dbReference type="AlphaFoldDB" id="A0AAW2QKW6"/>
<sequence length="188" mass="21615">MSKKLKISSQMTPVIECVQKDLILPSHASEDNGNKYPSSSRRFVSSYSFTTNTASIMVMNATTIEEQLASLTRVIKGFREHVQNQDAQISRLINKTDNVDMSHIMGNKLRLMMKQSPKQQEVHLMETCNNVGTYDNHLVKQFVRSLKGSAFDWYTDLEAASIDGWEQLEQEFLNHFYSTWRAVNMIEL</sequence>
<gene>
    <name evidence="1" type="ORF">Scaly_1063800</name>
</gene>
<dbReference type="PANTHER" id="PTHR33437">
    <property type="entry name" value="OS06G0361200 PROTEIN"/>
    <property type="match status" value="1"/>
</dbReference>